<dbReference type="PROSITE" id="PS52050">
    <property type="entry name" value="WYL"/>
    <property type="match status" value="1"/>
</dbReference>
<dbReference type="Proteomes" id="UP000294599">
    <property type="component" value="Unassembled WGS sequence"/>
</dbReference>
<evidence type="ECO:0000256" key="1">
    <source>
        <dbReference type="SAM" id="MobiDB-lite"/>
    </source>
</evidence>
<feature type="domain" description="Helix-turn-helix type 11" evidence="2">
    <location>
        <begin position="29"/>
        <end position="75"/>
    </location>
</feature>
<reference evidence="5 6" key="1">
    <citation type="submission" date="2019-03" db="EMBL/GenBank/DDBJ databases">
        <title>Genomic Encyclopedia of Type Strains, Phase IV (KMG-IV): sequencing the most valuable type-strain genomes for metagenomic binning, comparative biology and taxonomic classification.</title>
        <authorList>
            <person name="Goeker M."/>
        </authorList>
    </citation>
    <scope>NUCLEOTIDE SEQUENCE [LARGE SCALE GENOMIC DNA]</scope>
    <source>
        <strain evidence="5 6">DSM 21944</strain>
    </source>
</reference>
<feature type="domain" description="WCX" evidence="4">
    <location>
        <begin position="268"/>
        <end position="339"/>
    </location>
</feature>
<dbReference type="AlphaFoldDB" id="A0A4V2UW64"/>
<organism evidence="5 6">
    <name type="scientific">Pseudofulvimonas gallinarii</name>
    <dbReference type="NCBI Taxonomy" id="634155"/>
    <lineage>
        <taxon>Bacteria</taxon>
        <taxon>Pseudomonadati</taxon>
        <taxon>Pseudomonadota</taxon>
        <taxon>Gammaproteobacteria</taxon>
        <taxon>Lysobacterales</taxon>
        <taxon>Rhodanobacteraceae</taxon>
        <taxon>Pseudofulvimonas</taxon>
    </lineage>
</organism>
<accession>A0A4V2UW64</accession>
<evidence type="ECO:0000259" key="4">
    <source>
        <dbReference type="Pfam" id="PF25583"/>
    </source>
</evidence>
<protein>
    <submittedName>
        <fullName evidence="5">Putative DNA-binding transcriptional regulator YafY</fullName>
    </submittedName>
</protein>
<dbReference type="PANTHER" id="PTHR34580">
    <property type="match status" value="1"/>
</dbReference>
<comment type="caution">
    <text evidence="5">The sequence shown here is derived from an EMBL/GenBank/DDBJ whole genome shotgun (WGS) entry which is preliminary data.</text>
</comment>
<dbReference type="InterPro" id="IPR026881">
    <property type="entry name" value="WYL_dom"/>
</dbReference>
<dbReference type="InterPro" id="IPR036388">
    <property type="entry name" value="WH-like_DNA-bd_sf"/>
</dbReference>
<dbReference type="OrthoDB" id="9807255at2"/>
<dbReference type="InterPro" id="IPR013196">
    <property type="entry name" value="HTH_11"/>
</dbReference>
<dbReference type="Gene3D" id="1.10.10.10">
    <property type="entry name" value="Winged helix-like DNA-binding domain superfamily/Winged helix DNA-binding domain"/>
    <property type="match status" value="1"/>
</dbReference>
<evidence type="ECO:0000313" key="6">
    <source>
        <dbReference type="Proteomes" id="UP000294599"/>
    </source>
</evidence>
<dbReference type="SUPFAM" id="SSF46785">
    <property type="entry name" value="Winged helix' DNA-binding domain"/>
    <property type="match status" value="1"/>
</dbReference>
<dbReference type="InterPro" id="IPR036390">
    <property type="entry name" value="WH_DNA-bd_sf"/>
</dbReference>
<sequence length="347" mass="38809">MSQSSDHDDATGATRPRKPRAETSRQERIMALHRKLRAARRPIPIDTLREELGCSRATIYRDLGYLRDALGAPIILGGEPSSARYVEAGGERFELPGLWLSSEELHALVALYEMASRSSGAGPLNEALTPLKARIEHLLSVESGRSGGWPEGRIRVVASAARRLDEAVFRSVATATLERRRLSFHYDARSTGRGSEREVSPQRLVHYRDNWYLDAWDHGREALRSFAVDRIRAPQIGRDAALEVDPATLDAHVVAGYGIFSGPTRAVAVIRFSARAARWVADERWHSRQEGQWLPDGRYELRLPYSNSRELLGDVLRYGGDAEIIEPLPLREEAKSTLHLALANYSD</sequence>
<feature type="compositionally biased region" description="Basic and acidic residues" evidence="1">
    <location>
        <begin position="1"/>
        <end position="10"/>
    </location>
</feature>
<dbReference type="Pfam" id="PF25583">
    <property type="entry name" value="WCX"/>
    <property type="match status" value="1"/>
</dbReference>
<feature type="domain" description="WYL" evidence="3">
    <location>
        <begin position="168"/>
        <end position="235"/>
    </location>
</feature>
<name>A0A4V2UW64_9GAMM</name>
<feature type="region of interest" description="Disordered" evidence="1">
    <location>
        <begin position="1"/>
        <end position="26"/>
    </location>
</feature>
<dbReference type="EMBL" id="SMAF01000009">
    <property type="protein sequence ID" value="TCS98237.1"/>
    <property type="molecule type" value="Genomic_DNA"/>
</dbReference>
<evidence type="ECO:0000313" key="5">
    <source>
        <dbReference type="EMBL" id="TCS98237.1"/>
    </source>
</evidence>
<evidence type="ECO:0000259" key="3">
    <source>
        <dbReference type="Pfam" id="PF13280"/>
    </source>
</evidence>
<dbReference type="InterPro" id="IPR057727">
    <property type="entry name" value="WCX_dom"/>
</dbReference>
<dbReference type="InterPro" id="IPR051534">
    <property type="entry name" value="CBASS_pafABC_assoc_protein"/>
</dbReference>
<proteinExistence type="predicted"/>
<dbReference type="PANTHER" id="PTHR34580:SF3">
    <property type="entry name" value="PROTEIN PAFB"/>
    <property type="match status" value="1"/>
</dbReference>
<keyword evidence="6" id="KW-1185">Reference proteome</keyword>
<dbReference type="Pfam" id="PF13280">
    <property type="entry name" value="WYL"/>
    <property type="match status" value="1"/>
</dbReference>
<evidence type="ECO:0000259" key="2">
    <source>
        <dbReference type="Pfam" id="PF08279"/>
    </source>
</evidence>
<gene>
    <name evidence="5" type="ORF">EDC25_10990</name>
</gene>
<dbReference type="Pfam" id="PF08279">
    <property type="entry name" value="HTH_11"/>
    <property type="match status" value="1"/>
</dbReference>
<dbReference type="GO" id="GO:0003677">
    <property type="term" value="F:DNA binding"/>
    <property type="evidence" value="ECO:0007669"/>
    <property type="project" value="UniProtKB-KW"/>
</dbReference>
<keyword evidence="5" id="KW-0238">DNA-binding</keyword>